<evidence type="ECO:0000313" key="3">
    <source>
        <dbReference type="Proteomes" id="UP000828390"/>
    </source>
</evidence>
<evidence type="ECO:0000313" key="2">
    <source>
        <dbReference type="EMBL" id="KAH3886080.1"/>
    </source>
</evidence>
<feature type="compositionally biased region" description="Basic and acidic residues" evidence="1">
    <location>
        <begin position="265"/>
        <end position="280"/>
    </location>
</feature>
<feature type="compositionally biased region" description="Basic and acidic residues" evidence="1">
    <location>
        <begin position="17"/>
        <end position="26"/>
    </location>
</feature>
<dbReference type="GO" id="GO:0120160">
    <property type="term" value="F:intraciliary transport particle A binding"/>
    <property type="evidence" value="ECO:0007669"/>
    <property type="project" value="TreeGrafter"/>
</dbReference>
<dbReference type="Proteomes" id="UP000828390">
    <property type="component" value="Unassembled WGS sequence"/>
</dbReference>
<reference evidence="2" key="1">
    <citation type="journal article" date="2019" name="bioRxiv">
        <title>The Genome of the Zebra Mussel, Dreissena polymorpha: A Resource for Invasive Species Research.</title>
        <authorList>
            <person name="McCartney M.A."/>
            <person name="Auch B."/>
            <person name="Kono T."/>
            <person name="Mallez S."/>
            <person name="Zhang Y."/>
            <person name="Obille A."/>
            <person name="Becker A."/>
            <person name="Abrahante J.E."/>
            <person name="Garbe J."/>
            <person name="Badalamenti J.P."/>
            <person name="Herman A."/>
            <person name="Mangelson H."/>
            <person name="Liachko I."/>
            <person name="Sullivan S."/>
            <person name="Sone E.D."/>
            <person name="Koren S."/>
            <person name="Silverstein K.A.T."/>
            <person name="Beckman K.B."/>
            <person name="Gohl D.M."/>
        </authorList>
    </citation>
    <scope>NUCLEOTIDE SEQUENCE</scope>
    <source>
        <strain evidence="2">Duluth1</strain>
        <tissue evidence="2">Whole animal</tissue>
    </source>
</reference>
<sequence length="457" mass="51091">MASNDVRTHTPSPTPSEENRKNARDDMMKNALEMFMNKSSQSYDDFLKSFTTLKESKPDVVPSLAERKKLDKSLESELGDNKCQPTSVNIEGPVKSTRNIVNDIKRRKMGKVIVQKGTNPGLQEEEIEEQVLGNGEVSNRLAHSNVIRTGRVKVDNFVETEDDDESLLCEYNASFSAGSISSHSSKLCPAHCNTQSGVDKDVMSIQSSSVTDKLLMDFMMDLQNELEGRSDVTNSNLKTDHINGQLNTSADIQAFIQTKHKRELKKTVPNEGRNADKSESGDELVDFDDDESDAALTLCDETKNENVEVKIKPGELELMANDEKGAVQSKLSKLNDIYKHALMDSEGVMQTAAARHPMEEGTATEEYLARETTLLFPGQIEEQDNVMTQTRNTLLDFKAIYKEPSLGADKQVDSHICDTSVEAFQLDETFDYDNVVLTPKFSMEDMTRLKQMEVVMT</sequence>
<proteinExistence type="predicted"/>
<dbReference type="PANTHER" id="PTHR35543">
    <property type="entry name" value="PROTEIN C11ORF74"/>
    <property type="match status" value="1"/>
</dbReference>
<feature type="compositionally biased region" description="Polar residues" evidence="1">
    <location>
        <begin position="1"/>
        <end position="11"/>
    </location>
</feature>
<dbReference type="OrthoDB" id="10057631at2759"/>
<gene>
    <name evidence="2" type="ORF">DPMN_010081</name>
</gene>
<protein>
    <submittedName>
        <fullName evidence="2">Uncharacterized protein</fullName>
    </submittedName>
</protein>
<accession>A0A9D4S0M4</accession>
<evidence type="ECO:0000256" key="1">
    <source>
        <dbReference type="SAM" id="MobiDB-lite"/>
    </source>
</evidence>
<name>A0A9D4S0M4_DREPO</name>
<dbReference type="AlphaFoldDB" id="A0A9D4S0M4"/>
<organism evidence="2 3">
    <name type="scientific">Dreissena polymorpha</name>
    <name type="common">Zebra mussel</name>
    <name type="synonym">Mytilus polymorpha</name>
    <dbReference type="NCBI Taxonomy" id="45954"/>
    <lineage>
        <taxon>Eukaryota</taxon>
        <taxon>Metazoa</taxon>
        <taxon>Spiralia</taxon>
        <taxon>Lophotrochozoa</taxon>
        <taxon>Mollusca</taxon>
        <taxon>Bivalvia</taxon>
        <taxon>Autobranchia</taxon>
        <taxon>Heteroconchia</taxon>
        <taxon>Euheterodonta</taxon>
        <taxon>Imparidentia</taxon>
        <taxon>Neoheterodontei</taxon>
        <taxon>Myida</taxon>
        <taxon>Dreissenoidea</taxon>
        <taxon>Dreissenidae</taxon>
        <taxon>Dreissena</taxon>
    </lineage>
</organism>
<dbReference type="Pfam" id="PF17722">
    <property type="entry name" value="IFTAP"/>
    <property type="match status" value="2"/>
</dbReference>
<feature type="region of interest" description="Disordered" evidence="1">
    <location>
        <begin position="265"/>
        <end position="286"/>
    </location>
</feature>
<dbReference type="GO" id="GO:0007283">
    <property type="term" value="P:spermatogenesis"/>
    <property type="evidence" value="ECO:0007669"/>
    <property type="project" value="TreeGrafter"/>
</dbReference>
<dbReference type="GO" id="GO:0097731">
    <property type="term" value="C:9+0 non-motile cilium"/>
    <property type="evidence" value="ECO:0007669"/>
    <property type="project" value="TreeGrafter"/>
</dbReference>
<dbReference type="InterPro" id="IPR040028">
    <property type="entry name" value="IFTAP"/>
</dbReference>
<dbReference type="EMBL" id="JAIWYP010000001">
    <property type="protein sequence ID" value="KAH3886080.1"/>
    <property type="molecule type" value="Genomic_DNA"/>
</dbReference>
<dbReference type="GO" id="GO:0005829">
    <property type="term" value="C:cytosol"/>
    <property type="evidence" value="ECO:0007669"/>
    <property type="project" value="TreeGrafter"/>
</dbReference>
<reference evidence="2" key="2">
    <citation type="submission" date="2020-11" db="EMBL/GenBank/DDBJ databases">
        <authorList>
            <person name="McCartney M.A."/>
            <person name="Auch B."/>
            <person name="Kono T."/>
            <person name="Mallez S."/>
            <person name="Becker A."/>
            <person name="Gohl D.M."/>
            <person name="Silverstein K.A.T."/>
            <person name="Koren S."/>
            <person name="Bechman K.B."/>
            <person name="Herman A."/>
            <person name="Abrahante J.E."/>
            <person name="Garbe J."/>
        </authorList>
    </citation>
    <scope>NUCLEOTIDE SEQUENCE</scope>
    <source>
        <strain evidence="2">Duluth1</strain>
        <tissue evidence="2">Whole animal</tissue>
    </source>
</reference>
<keyword evidence="3" id="KW-1185">Reference proteome</keyword>
<feature type="region of interest" description="Disordered" evidence="1">
    <location>
        <begin position="1"/>
        <end position="26"/>
    </location>
</feature>
<dbReference type="PANTHER" id="PTHR35543:SF1">
    <property type="entry name" value="INTRAFLAGELLAR TRANSPORT-ASSOCIATED PROTEIN"/>
    <property type="match status" value="1"/>
</dbReference>
<comment type="caution">
    <text evidence="2">The sequence shown here is derived from an EMBL/GenBank/DDBJ whole genome shotgun (WGS) entry which is preliminary data.</text>
</comment>
<dbReference type="GO" id="GO:0007340">
    <property type="term" value="P:acrosome reaction"/>
    <property type="evidence" value="ECO:0007669"/>
    <property type="project" value="TreeGrafter"/>
</dbReference>